<feature type="domain" description="Chitin-binding type-2" evidence="7">
    <location>
        <begin position="511"/>
        <end position="567"/>
    </location>
</feature>
<dbReference type="PANTHER" id="PTHR23301:SF0">
    <property type="entry name" value="CHITIN-BINDING TYPE-2 DOMAIN-CONTAINING PROTEIN-RELATED"/>
    <property type="match status" value="1"/>
</dbReference>
<feature type="domain" description="Chitin-binding type-2" evidence="7">
    <location>
        <begin position="115"/>
        <end position="170"/>
    </location>
</feature>
<dbReference type="InterPro" id="IPR002557">
    <property type="entry name" value="Chitin-bd_dom"/>
</dbReference>
<gene>
    <name evidence="8" type="ORF">pipiens_001600</name>
</gene>
<keyword evidence="2 6" id="KW-0732">Signal</keyword>
<evidence type="ECO:0000256" key="6">
    <source>
        <dbReference type="SAM" id="SignalP"/>
    </source>
</evidence>
<dbReference type="InterPro" id="IPR051940">
    <property type="entry name" value="Chitin_bind-dev_reg"/>
</dbReference>
<dbReference type="SMART" id="SM00494">
    <property type="entry name" value="ChtBD2"/>
    <property type="match status" value="6"/>
</dbReference>
<dbReference type="SUPFAM" id="SSF57625">
    <property type="entry name" value="Invertebrate chitin-binding proteins"/>
    <property type="match status" value="7"/>
</dbReference>
<organism evidence="8 9">
    <name type="scientific">Culex pipiens pipiens</name>
    <name type="common">Northern house mosquito</name>
    <dbReference type="NCBI Taxonomy" id="38569"/>
    <lineage>
        <taxon>Eukaryota</taxon>
        <taxon>Metazoa</taxon>
        <taxon>Ecdysozoa</taxon>
        <taxon>Arthropoda</taxon>
        <taxon>Hexapoda</taxon>
        <taxon>Insecta</taxon>
        <taxon>Pterygota</taxon>
        <taxon>Neoptera</taxon>
        <taxon>Endopterygota</taxon>
        <taxon>Diptera</taxon>
        <taxon>Nematocera</taxon>
        <taxon>Culicoidea</taxon>
        <taxon>Culicidae</taxon>
        <taxon>Culicinae</taxon>
        <taxon>Culicini</taxon>
        <taxon>Culex</taxon>
        <taxon>Culex</taxon>
    </lineage>
</organism>
<evidence type="ECO:0000313" key="9">
    <source>
        <dbReference type="Proteomes" id="UP001562425"/>
    </source>
</evidence>
<keyword evidence="1" id="KW-0147">Chitin-binding</keyword>
<dbReference type="EMBL" id="JBEHCU010012371">
    <property type="protein sequence ID" value="KAL1375599.1"/>
    <property type="molecule type" value="Genomic_DNA"/>
</dbReference>
<evidence type="ECO:0000256" key="2">
    <source>
        <dbReference type="ARBA" id="ARBA00022729"/>
    </source>
</evidence>
<reference evidence="8 9" key="1">
    <citation type="submission" date="2024-05" db="EMBL/GenBank/DDBJ databases">
        <title>Culex pipiens pipiens assembly and annotation.</title>
        <authorList>
            <person name="Alout H."/>
            <person name="Durand T."/>
        </authorList>
    </citation>
    <scope>NUCLEOTIDE SEQUENCE [LARGE SCALE GENOMIC DNA]</scope>
    <source>
        <strain evidence="8">HA-2024</strain>
        <tissue evidence="8">Whole body</tissue>
    </source>
</reference>
<feature type="chain" id="PRO_5044853426" description="Chitin-binding type-2 domain-containing protein" evidence="6">
    <location>
        <begin position="26"/>
        <end position="572"/>
    </location>
</feature>
<keyword evidence="4" id="KW-1015">Disulfide bond</keyword>
<feature type="domain" description="Chitin-binding type-2" evidence="7">
    <location>
        <begin position="436"/>
        <end position="494"/>
    </location>
</feature>
<comment type="caution">
    <text evidence="8">The sequence shown here is derived from an EMBL/GenBank/DDBJ whole genome shotgun (WGS) entry which is preliminary data.</text>
</comment>
<dbReference type="AlphaFoldDB" id="A0ABD1CGT4"/>
<feature type="domain" description="Chitin-binding type-2" evidence="7">
    <location>
        <begin position="298"/>
        <end position="354"/>
    </location>
</feature>
<dbReference type="GO" id="GO:0008061">
    <property type="term" value="F:chitin binding"/>
    <property type="evidence" value="ECO:0007669"/>
    <property type="project" value="UniProtKB-KW"/>
</dbReference>
<keyword evidence="5" id="KW-0325">Glycoprotein</keyword>
<accession>A0ABD1CGT4</accession>
<sequence length="572" mass="61906">MKHSTVLSIIVPFAAVLASCSAAAAQQEVVQGMLRADPPVAYPEKACDGTRSAACTTCNQLKVCVTADAAMDAMNIRQDCPAALPHCSMSATVSGAVCQKTPDAGVADCATASTNFKCTGVGFFANPNSCQLYHYCTGPGAAPENYDCPDGYKFSSKVNACAISVGACPALTCKVDNPDSVYMALPSDTQYYVYCAYDKTVTPAKLTDTFVFSCGQGSTYNPATGRCVFTCPKDGLYANSANLKQYYQCYLSGGRLIYKDLACAADQMFDAVTKRCVKALLLAGLVFGLLQGVFGQDKNPCEGILTGIVVHPDVCYKYIICFKEQPEVVTCPEGTIFSLDEIECVPGNQDTCVEGFPEEPEEDNPCRGIVLGQFPHPESCTQFFRCVLGRLQERTCPRGFIFSQRTWTCFPGNGETCEDFTLPSTPPPADLNPIPLEYCLARELPFGRLPHPQSCTHFVQCFFWVPEQRECPSWTVFHEGTSICLPGNPNTCQTVVGPGASPPAATPPITDDICPDQWIGLVAHPYSCYRFVTCLRGSATEQECPPYHVFSSKVKLCLPGNRTTCQVYGEQD</sequence>
<keyword evidence="3" id="KW-0677">Repeat</keyword>
<dbReference type="PROSITE" id="PS51257">
    <property type="entry name" value="PROKAR_LIPOPROTEIN"/>
    <property type="match status" value="1"/>
</dbReference>
<evidence type="ECO:0000313" key="8">
    <source>
        <dbReference type="EMBL" id="KAL1375599.1"/>
    </source>
</evidence>
<dbReference type="InterPro" id="IPR036508">
    <property type="entry name" value="Chitin-bd_dom_sf"/>
</dbReference>
<dbReference type="Pfam" id="PF01607">
    <property type="entry name" value="CBM_14"/>
    <property type="match status" value="6"/>
</dbReference>
<dbReference type="Gene3D" id="2.170.140.10">
    <property type="entry name" value="Chitin binding domain"/>
    <property type="match status" value="5"/>
</dbReference>
<evidence type="ECO:0000256" key="1">
    <source>
        <dbReference type="ARBA" id="ARBA00022669"/>
    </source>
</evidence>
<feature type="signal peptide" evidence="6">
    <location>
        <begin position="1"/>
        <end position="25"/>
    </location>
</feature>
<evidence type="ECO:0000256" key="3">
    <source>
        <dbReference type="ARBA" id="ARBA00022737"/>
    </source>
</evidence>
<keyword evidence="9" id="KW-1185">Reference proteome</keyword>
<evidence type="ECO:0000256" key="4">
    <source>
        <dbReference type="ARBA" id="ARBA00023157"/>
    </source>
</evidence>
<feature type="domain" description="Chitin-binding type-2" evidence="7">
    <location>
        <begin position="363"/>
        <end position="419"/>
    </location>
</feature>
<proteinExistence type="predicted"/>
<dbReference type="PROSITE" id="PS50940">
    <property type="entry name" value="CHIT_BIND_II"/>
    <property type="match status" value="5"/>
</dbReference>
<dbReference type="PANTHER" id="PTHR23301">
    <property type="entry name" value="CHITIN BINDING PERITROPHIN-A"/>
    <property type="match status" value="1"/>
</dbReference>
<protein>
    <recommendedName>
        <fullName evidence="7">Chitin-binding type-2 domain-containing protein</fullName>
    </recommendedName>
</protein>
<evidence type="ECO:0000256" key="5">
    <source>
        <dbReference type="ARBA" id="ARBA00023180"/>
    </source>
</evidence>
<name>A0ABD1CGT4_CULPP</name>
<evidence type="ECO:0000259" key="7">
    <source>
        <dbReference type="PROSITE" id="PS50940"/>
    </source>
</evidence>
<dbReference type="Proteomes" id="UP001562425">
    <property type="component" value="Unassembled WGS sequence"/>
</dbReference>